<dbReference type="GO" id="GO:0005524">
    <property type="term" value="F:ATP binding"/>
    <property type="evidence" value="ECO:0007669"/>
    <property type="project" value="UniProtKB-KW"/>
</dbReference>
<dbReference type="InterPro" id="IPR027417">
    <property type="entry name" value="P-loop_NTPase"/>
</dbReference>
<feature type="domain" description="ABC transporter" evidence="3">
    <location>
        <begin position="11"/>
        <end position="246"/>
    </location>
</feature>
<dbReference type="SUPFAM" id="SSF52540">
    <property type="entry name" value="P-loop containing nucleoside triphosphate hydrolases"/>
    <property type="match status" value="2"/>
</dbReference>
<evidence type="ECO:0000313" key="5">
    <source>
        <dbReference type="Proteomes" id="UP000277007"/>
    </source>
</evidence>
<name>A0A3S0HY51_9PROT</name>
<keyword evidence="2 4" id="KW-0067">ATP-binding</keyword>
<dbReference type="PROSITE" id="PS50893">
    <property type="entry name" value="ABC_TRANSPORTER_2"/>
    <property type="match status" value="2"/>
</dbReference>
<dbReference type="GO" id="GO:0016887">
    <property type="term" value="F:ATP hydrolysis activity"/>
    <property type="evidence" value="ECO:0007669"/>
    <property type="project" value="InterPro"/>
</dbReference>
<dbReference type="InterPro" id="IPR017871">
    <property type="entry name" value="ABC_transporter-like_CS"/>
</dbReference>
<dbReference type="CDD" id="cd03216">
    <property type="entry name" value="ABC_Carb_Monos_I"/>
    <property type="match status" value="1"/>
</dbReference>
<organism evidence="4 5">
    <name type="scientific">Azospirillum griseum</name>
    <dbReference type="NCBI Taxonomy" id="2496639"/>
    <lineage>
        <taxon>Bacteria</taxon>
        <taxon>Pseudomonadati</taxon>
        <taxon>Pseudomonadota</taxon>
        <taxon>Alphaproteobacteria</taxon>
        <taxon>Rhodospirillales</taxon>
        <taxon>Azospirillaceae</taxon>
        <taxon>Azospirillum</taxon>
    </lineage>
</organism>
<proteinExistence type="predicted"/>
<dbReference type="Pfam" id="PF00005">
    <property type="entry name" value="ABC_tran"/>
    <property type="match status" value="2"/>
</dbReference>
<evidence type="ECO:0000259" key="3">
    <source>
        <dbReference type="PROSITE" id="PS50893"/>
    </source>
</evidence>
<feature type="domain" description="ABC transporter" evidence="3">
    <location>
        <begin position="262"/>
        <end position="508"/>
    </location>
</feature>
<dbReference type="AlphaFoldDB" id="A0A3S0HY51"/>
<reference evidence="4 5" key="1">
    <citation type="submission" date="2018-12" db="EMBL/GenBank/DDBJ databases">
        <authorList>
            <person name="Yang Y."/>
        </authorList>
    </citation>
    <scope>NUCLEOTIDE SEQUENCE [LARGE SCALE GENOMIC DNA]</scope>
    <source>
        <strain evidence="4 5">L-25-5w-1</strain>
    </source>
</reference>
<dbReference type="RefSeq" id="WP_126618545.1">
    <property type="nucleotide sequence ID" value="NZ_JBHUCY010000050.1"/>
</dbReference>
<dbReference type="InterPro" id="IPR003439">
    <property type="entry name" value="ABC_transporter-like_ATP-bd"/>
</dbReference>
<dbReference type="InterPro" id="IPR003593">
    <property type="entry name" value="AAA+_ATPase"/>
</dbReference>
<dbReference type="PROSITE" id="PS00211">
    <property type="entry name" value="ABC_TRANSPORTER_1"/>
    <property type="match status" value="1"/>
</dbReference>
<dbReference type="Proteomes" id="UP000277007">
    <property type="component" value="Unassembled WGS sequence"/>
</dbReference>
<evidence type="ECO:0000313" key="4">
    <source>
        <dbReference type="EMBL" id="RTR16891.1"/>
    </source>
</evidence>
<dbReference type="EMBL" id="RXMA01000022">
    <property type="protein sequence ID" value="RTR16891.1"/>
    <property type="molecule type" value="Genomic_DNA"/>
</dbReference>
<evidence type="ECO:0000256" key="2">
    <source>
        <dbReference type="ARBA" id="ARBA00022840"/>
    </source>
</evidence>
<dbReference type="InterPro" id="IPR050107">
    <property type="entry name" value="ABC_carbohydrate_import_ATPase"/>
</dbReference>
<comment type="caution">
    <text evidence="4">The sequence shown here is derived from an EMBL/GenBank/DDBJ whole genome shotgun (WGS) entry which is preliminary data.</text>
</comment>
<keyword evidence="5" id="KW-1185">Reference proteome</keyword>
<dbReference type="OrthoDB" id="7283113at2"/>
<dbReference type="SMART" id="SM00382">
    <property type="entry name" value="AAA"/>
    <property type="match status" value="1"/>
</dbReference>
<accession>A0A3S0HY51</accession>
<dbReference type="PANTHER" id="PTHR43790:SF4">
    <property type="entry name" value="GUANOSINE IMPORT ATP-BINDING PROTEIN NUPO"/>
    <property type="match status" value="1"/>
</dbReference>
<sequence length="544" mass="57396">MTAAPPVAPALEAVAITKRFGAFTALDAVTLKVRPGTVHALLGENGAGKSTLVKCIMGFYRPDEGAVVVDNHEVAIGNPRVAQKHGLGMVYQHFTLVPRMTVLENLVMARAEVPGLIDWAAERAALTDFMRTMPFAVDLDAPVATLAAGDKQKAEIVKQLYLKARFLILDEPTSVLTPDEADETLGLIRGMARAGRLSVLIITHKFREVMAFADDVSVLRRGRLTGSGLVAGHTPDTLARLMIGDTAVAAPAARAATPQTDVRLEVVGLHAQDDAGNPAVRGVDVRVRAGEIVGVAGVSGNGQVELVQVLAGQRPASAGALRVHGAPYTATRAEMRRHKVFSLPEEPLKSACVPGMSVAENMAFRNFDQPPFARGGWWLDTGAMRKAALALIDRYRVKTNGPEAAIATLSGGNVQRAVLARELSGDVSVLIVANPVFGLDFAAVADIHAQIVEARNRGTAVLLVSEDLDELLELSDRLLVMSHGRIVHETTPASADLTVIGRCMAGHAAPAAAHTPPNGRTAETTPAATIPAETTHADHPSPAL</sequence>
<gene>
    <name evidence="4" type="ORF">EJ903_19430</name>
</gene>
<protein>
    <submittedName>
        <fullName evidence="4">ABC transporter ATP-binding protein</fullName>
    </submittedName>
</protein>
<evidence type="ECO:0000256" key="1">
    <source>
        <dbReference type="ARBA" id="ARBA00022741"/>
    </source>
</evidence>
<dbReference type="PANTHER" id="PTHR43790">
    <property type="entry name" value="CARBOHYDRATE TRANSPORT ATP-BINDING PROTEIN MG119-RELATED"/>
    <property type="match status" value="1"/>
</dbReference>
<dbReference type="Gene3D" id="3.40.50.300">
    <property type="entry name" value="P-loop containing nucleotide triphosphate hydrolases"/>
    <property type="match status" value="2"/>
</dbReference>
<dbReference type="CDD" id="cd03215">
    <property type="entry name" value="ABC_Carb_Monos_II"/>
    <property type="match status" value="1"/>
</dbReference>
<keyword evidence="1" id="KW-0547">Nucleotide-binding</keyword>